<dbReference type="SUPFAM" id="SSF54648">
    <property type="entry name" value="DLC"/>
    <property type="match status" value="1"/>
</dbReference>
<dbReference type="InterPro" id="IPR001372">
    <property type="entry name" value="Dynein_light_chain_typ-1/2"/>
</dbReference>
<dbReference type="Pfam" id="PF01221">
    <property type="entry name" value="Dynein_light"/>
    <property type="match status" value="1"/>
</dbReference>
<keyword evidence="12" id="KW-1185">Reference proteome</keyword>
<dbReference type="AlphaFoldDB" id="A0A183AL91"/>
<evidence type="ECO:0000313" key="13">
    <source>
        <dbReference type="WBParaSite" id="ECPE_0000774501-mRNA-1"/>
    </source>
</evidence>
<evidence type="ECO:0000313" key="11">
    <source>
        <dbReference type="EMBL" id="VDP81846.1"/>
    </source>
</evidence>
<reference evidence="13" key="1">
    <citation type="submission" date="2016-06" db="UniProtKB">
        <authorList>
            <consortium name="WormBaseParasite"/>
        </authorList>
    </citation>
    <scope>IDENTIFICATION</scope>
</reference>
<dbReference type="GO" id="GO:0005868">
    <property type="term" value="C:cytoplasmic dynein complex"/>
    <property type="evidence" value="ECO:0007669"/>
    <property type="project" value="TreeGrafter"/>
</dbReference>
<dbReference type="GO" id="GO:0051028">
    <property type="term" value="P:mRNA transport"/>
    <property type="evidence" value="ECO:0007669"/>
    <property type="project" value="UniProtKB-KW"/>
</dbReference>
<evidence type="ECO:0000256" key="7">
    <source>
        <dbReference type="ARBA" id="ARBA00022927"/>
    </source>
</evidence>
<dbReference type="GO" id="GO:0005874">
    <property type="term" value="C:microtubule"/>
    <property type="evidence" value="ECO:0007669"/>
    <property type="project" value="UniProtKB-KW"/>
</dbReference>
<dbReference type="EMBL" id="UZAN01044985">
    <property type="protein sequence ID" value="VDP81846.1"/>
    <property type="molecule type" value="Genomic_DNA"/>
</dbReference>
<evidence type="ECO:0000256" key="1">
    <source>
        <dbReference type="ARBA" id="ARBA00004123"/>
    </source>
</evidence>
<keyword evidence="10" id="KW-0243">Dynein</keyword>
<dbReference type="FunFam" id="3.30.740.10:FF:000005">
    <property type="entry name" value="Dynein light chain"/>
    <property type="match status" value="1"/>
</dbReference>
<dbReference type="CDD" id="cd21452">
    <property type="entry name" value="DLC-like_DYNLL1_DYNLL2"/>
    <property type="match status" value="1"/>
</dbReference>
<evidence type="ECO:0000256" key="3">
    <source>
        <dbReference type="ARBA" id="ARBA00022448"/>
    </source>
</evidence>
<evidence type="ECO:0000256" key="6">
    <source>
        <dbReference type="ARBA" id="ARBA00022816"/>
    </source>
</evidence>
<keyword evidence="10" id="KW-0505">Motor protein</keyword>
<gene>
    <name evidence="11" type="ORF">ECPE_LOCUS7726</name>
</gene>
<dbReference type="Gene3D" id="3.30.740.10">
    <property type="entry name" value="Protein Inhibitor Of Neuronal Nitric Oxide Synthase"/>
    <property type="match status" value="1"/>
</dbReference>
<keyword evidence="9" id="KW-0539">Nucleus</keyword>
<organism evidence="13">
    <name type="scientific">Echinostoma caproni</name>
    <dbReference type="NCBI Taxonomy" id="27848"/>
    <lineage>
        <taxon>Eukaryota</taxon>
        <taxon>Metazoa</taxon>
        <taxon>Spiralia</taxon>
        <taxon>Lophotrochozoa</taxon>
        <taxon>Platyhelminthes</taxon>
        <taxon>Trematoda</taxon>
        <taxon>Digenea</taxon>
        <taxon>Plagiorchiida</taxon>
        <taxon>Echinostomata</taxon>
        <taxon>Echinostomatoidea</taxon>
        <taxon>Echinostomatidae</taxon>
        <taxon>Echinostoma</taxon>
    </lineage>
</organism>
<proteinExistence type="inferred from homology"/>
<dbReference type="PANTHER" id="PTHR11886:SF35">
    <property type="entry name" value="DYNEIN LIGHT CHAIN"/>
    <property type="match status" value="1"/>
</dbReference>
<evidence type="ECO:0000313" key="12">
    <source>
        <dbReference type="Proteomes" id="UP000272942"/>
    </source>
</evidence>
<keyword evidence="6" id="KW-0509">mRNA transport</keyword>
<dbReference type="GO" id="GO:0005634">
    <property type="term" value="C:nucleus"/>
    <property type="evidence" value="ECO:0007669"/>
    <property type="project" value="UniProtKB-SubCell"/>
</dbReference>
<accession>A0A183AL91</accession>
<evidence type="ECO:0000256" key="10">
    <source>
        <dbReference type="RuleBase" id="RU365010"/>
    </source>
</evidence>
<dbReference type="SMART" id="SM01375">
    <property type="entry name" value="Dynein_light"/>
    <property type="match status" value="1"/>
</dbReference>
<keyword evidence="5 10" id="KW-0493">Microtubule</keyword>
<protein>
    <recommendedName>
        <fullName evidence="10">Dynein light chain</fullName>
    </recommendedName>
</protein>
<name>A0A183AL91_9TREM</name>
<dbReference type="InterPro" id="IPR037177">
    <property type="entry name" value="DLC_sf"/>
</dbReference>
<keyword evidence="7" id="KW-0653">Protein transport</keyword>
<sequence>MSKPKAVIKHAEMDEKMQEEAIRLAEAALSKKQTDKETAGYIKHEFDEKYKPNWNCVVGRDFGSFISHQVGHIIYFALADREFLLFKSA</sequence>
<dbReference type="PANTHER" id="PTHR11886">
    <property type="entry name" value="DYNEIN LIGHT CHAIN"/>
    <property type="match status" value="1"/>
</dbReference>
<comment type="subcellular location">
    <subcellularLocation>
        <location evidence="2 10">Cytoplasm</location>
        <location evidence="2 10">Cytoskeleton</location>
    </subcellularLocation>
    <subcellularLocation>
        <location evidence="1">Nucleus</location>
    </subcellularLocation>
</comment>
<keyword evidence="8 10" id="KW-0206">Cytoskeleton</keyword>
<evidence type="ECO:0000256" key="8">
    <source>
        <dbReference type="ARBA" id="ARBA00023212"/>
    </source>
</evidence>
<dbReference type="GO" id="GO:0007017">
    <property type="term" value="P:microtubule-based process"/>
    <property type="evidence" value="ECO:0007669"/>
    <property type="project" value="InterPro"/>
</dbReference>
<evidence type="ECO:0000256" key="4">
    <source>
        <dbReference type="ARBA" id="ARBA00022490"/>
    </source>
</evidence>
<dbReference type="WBParaSite" id="ECPE_0000774501-mRNA-1">
    <property type="protein sequence ID" value="ECPE_0000774501-mRNA-1"/>
    <property type="gene ID" value="ECPE_0000774501"/>
</dbReference>
<dbReference type="GO" id="GO:0045505">
    <property type="term" value="F:dynein intermediate chain binding"/>
    <property type="evidence" value="ECO:0007669"/>
    <property type="project" value="TreeGrafter"/>
</dbReference>
<comment type="similarity">
    <text evidence="10">Belongs to the dynein light chain family.</text>
</comment>
<evidence type="ECO:0000256" key="9">
    <source>
        <dbReference type="ARBA" id="ARBA00023242"/>
    </source>
</evidence>
<dbReference type="GO" id="GO:0015031">
    <property type="term" value="P:protein transport"/>
    <property type="evidence" value="ECO:0007669"/>
    <property type="project" value="UniProtKB-KW"/>
</dbReference>
<keyword evidence="3" id="KW-0813">Transport</keyword>
<evidence type="ECO:0000256" key="5">
    <source>
        <dbReference type="ARBA" id="ARBA00022701"/>
    </source>
</evidence>
<reference evidence="11 12" key="2">
    <citation type="submission" date="2018-11" db="EMBL/GenBank/DDBJ databases">
        <authorList>
            <consortium name="Pathogen Informatics"/>
        </authorList>
    </citation>
    <scope>NUCLEOTIDE SEQUENCE [LARGE SCALE GENOMIC DNA]</scope>
    <source>
        <strain evidence="11 12">Egypt</strain>
    </source>
</reference>
<evidence type="ECO:0000256" key="2">
    <source>
        <dbReference type="ARBA" id="ARBA00004245"/>
    </source>
</evidence>
<keyword evidence="4 10" id="KW-0963">Cytoplasm</keyword>
<dbReference type="OrthoDB" id="10033309at2759"/>
<dbReference type="Proteomes" id="UP000272942">
    <property type="component" value="Unassembled WGS sequence"/>
</dbReference>